<reference evidence="1 2" key="1">
    <citation type="journal article" date="2015" name="Genome Biol. Evol.">
        <title>Comparative Genomics of a Bacterivorous Green Alga Reveals Evolutionary Causalities and Consequences of Phago-Mixotrophic Mode of Nutrition.</title>
        <authorList>
            <person name="Burns J.A."/>
            <person name="Paasch A."/>
            <person name="Narechania A."/>
            <person name="Kim E."/>
        </authorList>
    </citation>
    <scope>NUCLEOTIDE SEQUENCE [LARGE SCALE GENOMIC DNA]</scope>
    <source>
        <strain evidence="1 2">PLY_AMNH</strain>
    </source>
</reference>
<accession>A0AAE0KXY1</accession>
<proteinExistence type="predicted"/>
<dbReference type="Proteomes" id="UP001190700">
    <property type="component" value="Unassembled WGS sequence"/>
</dbReference>
<comment type="caution">
    <text evidence="1">The sequence shown here is derived from an EMBL/GenBank/DDBJ whole genome shotgun (WGS) entry which is preliminary data.</text>
</comment>
<gene>
    <name evidence="1" type="ORF">CYMTET_26430</name>
</gene>
<organism evidence="1 2">
    <name type="scientific">Cymbomonas tetramitiformis</name>
    <dbReference type="NCBI Taxonomy" id="36881"/>
    <lineage>
        <taxon>Eukaryota</taxon>
        <taxon>Viridiplantae</taxon>
        <taxon>Chlorophyta</taxon>
        <taxon>Pyramimonadophyceae</taxon>
        <taxon>Pyramimonadales</taxon>
        <taxon>Pyramimonadaceae</taxon>
        <taxon>Cymbomonas</taxon>
    </lineage>
</organism>
<keyword evidence="2" id="KW-1185">Reference proteome</keyword>
<sequence length="107" mass="11638">MSTRVHDARHALRQLIKQAACGAGDPEHRFPMAHFGAAVTDVIESPSEMADVSVELLEQPPVSGMPQPQLVYGCDEPPFQESFILSSYQAALNGSDRLYPPSQKCPS</sequence>
<name>A0AAE0KXY1_9CHLO</name>
<evidence type="ECO:0000313" key="1">
    <source>
        <dbReference type="EMBL" id="KAK3264856.1"/>
    </source>
</evidence>
<dbReference type="AlphaFoldDB" id="A0AAE0KXY1"/>
<protein>
    <submittedName>
        <fullName evidence="1">Uncharacterized protein</fullName>
    </submittedName>
</protein>
<dbReference type="EMBL" id="LGRX02014321">
    <property type="protein sequence ID" value="KAK3264856.1"/>
    <property type="molecule type" value="Genomic_DNA"/>
</dbReference>
<evidence type="ECO:0000313" key="2">
    <source>
        <dbReference type="Proteomes" id="UP001190700"/>
    </source>
</evidence>